<evidence type="ECO:0000259" key="1">
    <source>
        <dbReference type="Pfam" id="PF01575"/>
    </source>
</evidence>
<evidence type="ECO:0000313" key="2">
    <source>
        <dbReference type="EMBL" id="GAC13099.1"/>
    </source>
</evidence>
<dbReference type="Pfam" id="PF01575">
    <property type="entry name" value="MaoC_dehydratas"/>
    <property type="match status" value="1"/>
</dbReference>
<dbReference type="CDD" id="cd03450">
    <property type="entry name" value="NodN"/>
    <property type="match status" value="1"/>
</dbReference>
<dbReference type="OrthoDB" id="9801735at2"/>
<dbReference type="SUPFAM" id="SSF54637">
    <property type="entry name" value="Thioesterase/thiol ester dehydrase-isomerase"/>
    <property type="match status" value="1"/>
</dbReference>
<dbReference type="EMBL" id="BAEN01000014">
    <property type="protein sequence ID" value="GAC13099.1"/>
    <property type="molecule type" value="Genomic_DNA"/>
</dbReference>
<dbReference type="PANTHER" id="PTHR42993:SF1">
    <property type="entry name" value="MAOC-LIKE DEHYDRATASE DOMAIN-CONTAINING PROTEIN"/>
    <property type="match status" value="1"/>
</dbReference>
<reference evidence="2 3" key="1">
    <citation type="journal article" date="2017" name="Antonie Van Leeuwenhoek">
        <title>Rhizobium rhizosphaerae sp. nov., a novel species isolated from rice rhizosphere.</title>
        <authorList>
            <person name="Zhao J.J."/>
            <person name="Zhang J."/>
            <person name="Zhang R.J."/>
            <person name="Zhang C.W."/>
            <person name="Yin H.Q."/>
            <person name="Zhang X.X."/>
        </authorList>
    </citation>
    <scope>NUCLEOTIDE SEQUENCE [LARGE SCALE GENOMIC DNA]</scope>
    <source>
        <strain evidence="2 3">E3</strain>
    </source>
</reference>
<dbReference type="AlphaFoldDB" id="K6WXB6"/>
<sequence>MAKELLELEAGEELGITKWISIDQNIISQFADVTNDQQWIHVDVERCKKESPFKTPIAHGLLSTALMPNAFYQLISLDSNTQTLLNYGVDKLRFLEPVRVNDKIRYHVRLDSRTVKSTGVLYRFNTQVEIENRDKPAMIGTFLMLLVE</sequence>
<organism evidence="2 3">
    <name type="scientific">Aliiglaciecola lipolytica E3</name>
    <dbReference type="NCBI Taxonomy" id="1127673"/>
    <lineage>
        <taxon>Bacteria</taxon>
        <taxon>Pseudomonadati</taxon>
        <taxon>Pseudomonadota</taxon>
        <taxon>Gammaproteobacteria</taxon>
        <taxon>Alteromonadales</taxon>
        <taxon>Alteromonadaceae</taxon>
        <taxon>Aliiglaciecola</taxon>
    </lineage>
</organism>
<comment type="caution">
    <text evidence="2">The sequence shown here is derived from an EMBL/GenBank/DDBJ whole genome shotgun (WGS) entry which is preliminary data.</text>
</comment>
<dbReference type="InterPro" id="IPR002539">
    <property type="entry name" value="MaoC-like_dom"/>
</dbReference>
<dbReference type="Gene3D" id="3.10.129.10">
    <property type="entry name" value="Hotdog Thioesterase"/>
    <property type="match status" value="1"/>
</dbReference>
<dbReference type="InterPro" id="IPR029069">
    <property type="entry name" value="HotDog_dom_sf"/>
</dbReference>
<feature type="domain" description="MaoC-like" evidence="1">
    <location>
        <begin position="10"/>
        <end position="112"/>
    </location>
</feature>
<dbReference type="STRING" id="1127673.GLIP_0452"/>
<name>K6WXB6_9ALTE</name>
<gene>
    <name evidence="2" type="ORF">GLIP_0452</name>
</gene>
<evidence type="ECO:0000313" key="3">
    <source>
        <dbReference type="Proteomes" id="UP000006334"/>
    </source>
</evidence>
<proteinExistence type="predicted"/>
<protein>
    <submittedName>
        <fullName evidence="2">Probable enoyl-CoA hydratase 1</fullName>
    </submittedName>
</protein>
<dbReference type="PANTHER" id="PTHR42993">
    <property type="entry name" value="MAOC-LIKE DEHYDRATASE DOMAIN-CONTAINING PROTEIN"/>
    <property type="match status" value="1"/>
</dbReference>
<accession>K6WXB6</accession>
<dbReference type="InterPro" id="IPR039375">
    <property type="entry name" value="NodN-like"/>
</dbReference>
<keyword evidence="3" id="KW-1185">Reference proteome</keyword>
<dbReference type="RefSeq" id="WP_008842919.1">
    <property type="nucleotide sequence ID" value="NZ_BAEN01000014.1"/>
</dbReference>
<dbReference type="Proteomes" id="UP000006334">
    <property type="component" value="Unassembled WGS sequence"/>
</dbReference>
<dbReference type="eggNOG" id="COG2030">
    <property type="taxonomic scope" value="Bacteria"/>
</dbReference>